<dbReference type="PANTHER" id="PTHR24422">
    <property type="entry name" value="CHEMOTAXIS PROTEIN METHYLTRANSFERASE"/>
    <property type="match status" value="1"/>
</dbReference>
<evidence type="ECO:0000313" key="7">
    <source>
        <dbReference type="EMBL" id="MCZ0863830.1"/>
    </source>
</evidence>
<dbReference type="RefSeq" id="WP_258329976.1">
    <property type="nucleotide sequence ID" value="NZ_JAPTGG010000001.1"/>
</dbReference>
<organism evidence="7 8">
    <name type="scientific">Dasania phycosphaerae</name>
    <dbReference type="NCBI Taxonomy" id="2950436"/>
    <lineage>
        <taxon>Bacteria</taxon>
        <taxon>Pseudomonadati</taxon>
        <taxon>Pseudomonadota</taxon>
        <taxon>Gammaproteobacteria</taxon>
        <taxon>Cellvibrionales</taxon>
        <taxon>Spongiibacteraceae</taxon>
        <taxon>Dasania</taxon>
    </lineage>
</organism>
<keyword evidence="5" id="KW-0949">S-adenosyl-L-methionine</keyword>
<dbReference type="SMART" id="SM00138">
    <property type="entry name" value="MeTrc"/>
    <property type="match status" value="1"/>
</dbReference>
<dbReference type="SUPFAM" id="SSF53335">
    <property type="entry name" value="S-adenosyl-L-methionine-dependent methyltransferases"/>
    <property type="match status" value="1"/>
</dbReference>
<dbReference type="InterPro" id="IPR000780">
    <property type="entry name" value="CheR_MeTrfase"/>
</dbReference>
<keyword evidence="4" id="KW-0808">Transferase</keyword>
<protein>
    <recommendedName>
        <fullName evidence="2">protein-glutamate O-methyltransferase</fullName>
        <ecNumber evidence="2">2.1.1.80</ecNumber>
    </recommendedName>
</protein>
<evidence type="ECO:0000256" key="3">
    <source>
        <dbReference type="ARBA" id="ARBA00022603"/>
    </source>
</evidence>
<sequence length="287" mass="32414">MSQQTYGSPSHASAQVSSVDYQNFRKFLEKACGILLGENKQYLVASRLSKIMASHKIACLSELIEKMSMANHRALKEAVIDAMTTNETLWFRDTHPFEVFKNTILPACIARGESNIRIWSAACSSGQEPYSLSMVYDEYLLANRSLKLPPLSIVATDLSKTMIEACRAAEYDGLSLGRGLSNQRLRQFFEPTESERWRVKPQARDRVRFQLLNLMDSFVSLGKFDAVFCRNVLIYFSLDLKKDILRRIHATLKPGGYLVLGASEGLADLSELYEMVHCHPGIIYKAL</sequence>
<reference evidence="7 8" key="1">
    <citation type="submission" date="2022-12" db="EMBL/GenBank/DDBJ databases">
        <title>Dasania phycosphaerae sp. nov., isolated from particulate material of the south coast of Korea.</title>
        <authorList>
            <person name="Jiang Y."/>
        </authorList>
    </citation>
    <scope>NUCLEOTIDE SEQUENCE [LARGE SCALE GENOMIC DNA]</scope>
    <source>
        <strain evidence="7 8">GY-19</strain>
    </source>
</reference>
<dbReference type="Gene3D" id="1.10.155.10">
    <property type="entry name" value="Chemotaxis receptor methyltransferase CheR, N-terminal domain"/>
    <property type="match status" value="1"/>
</dbReference>
<keyword evidence="3" id="KW-0489">Methyltransferase</keyword>
<dbReference type="PRINTS" id="PR00996">
    <property type="entry name" value="CHERMTFRASE"/>
</dbReference>
<dbReference type="CDD" id="cd02440">
    <property type="entry name" value="AdoMet_MTases"/>
    <property type="match status" value="1"/>
</dbReference>
<dbReference type="EC" id="2.1.1.80" evidence="2"/>
<comment type="catalytic activity">
    <reaction evidence="1">
        <text>L-glutamyl-[protein] + S-adenosyl-L-methionine = [protein]-L-glutamate 5-O-methyl ester + S-adenosyl-L-homocysteine</text>
        <dbReference type="Rhea" id="RHEA:24452"/>
        <dbReference type="Rhea" id="RHEA-COMP:10208"/>
        <dbReference type="Rhea" id="RHEA-COMP:10311"/>
        <dbReference type="ChEBI" id="CHEBI:29973"/>
        <dbReference type="ChEBI" id="CHEBI:57856"/>
        <dbReference type="ChEBI" id="CHEBI:59789"/>
        <dbReference type="ChEBI" id="CHEBI:82795"/>
        <dbReference type="EC" id="2.1.1.80"/>
    </reaction>
</comment>
<dbReference type="GO" id="GO:0008983">
    <property type="term" value="F:protein-glutamate O-methyltransferase activity"/>
    <property type="evidence" value="ECO:0007669"/>
    <property type="project" value="UniProtKB-EC"/>
</dbReference>
<evidence type="ECO:0000256" key="5">
    <source>
        <dbReference type="ARBA" id="ARBA00022691"/>
    </source>
</evidence>
<dbReference type="AlphaFoldDB" id="A0A9J6RGQ2"/>
<feature type="domain" description="CheR-type methyltransferase" evidence="6">
    <location>
        <begin position="9"/>
        <end position="287"/>
    </location>
</feature>
<dbReference type="EMBL" id="JAPTGG010000001">
    <property type="protein sequence ID" value="MCZ0863830.1"/>
    <property type="molecule type" value="Genomic_DNA"/>
</dbReference>
<dbReference type="PROSITE" id="PS50123">
    <property type="entry name" value="CHER"/>
    <property type="match status" value="1"/>
</dbReference>
<evidence type="ECO:0000256" key="4">
    <source>
        <dbReference type="ARBA" id="ARBA00022679"/>
    </source>
</evidence>
<keyword evidence="8" id="KW-1185">Reference proteome</keyword>
<dbReference type="InterPro" id="IPR022642">
    <property type="entry name" value="CheR_C"/>
</dbReference>
<evidence type="ECO:0000256" key="2">
    <source>
        <dbReference type="ARBA" id="ARBA00012534"/>
    </source>
</evidence>
<proteinExistence type="predicted"/>
<dbReference type="Gene3D" id="3.40.50.150">
    <property type="entry name" value="Vaccinia Virus protein VP39"/>
    <property type="match status" value="1"/>
</dbReference>
<evidence type="ECO:0000313" key="8">
    <source>
        <dbReference type="Proteomes" id="UP001069090"/>
    </source>
</evidence>
<dbReference type="Proteomes" id="UP001069090">
    <property type="component" value="Unassembled WGS sequence"/>
</dbReference>
<dbReference type="PANTHER" id="PTHR24422:SF21">
    <property type="entry name" value="CHEMOTAXIS PROTEIN METHYLTRANSFERASE 1"/>
    <property type="match status" value="1"/>
</dbReference>
<comment type="caution">
    <text evidence="7">The sequence shown here is derived from an EMBL/GenBank/DDBJ whole genome shotgun (WGS) entry which is preliminary data.</text>
</comment>
<evidence type="ECO:0000256" key="1">
    <source>
        <dbReference type="ARBA" id="ARBA00001541"/>
    </source>
</evidence>
<gene>
    <name evidence="7" type="ORF">O0V09_01375</name>
</gene>
<evidence type="ECO:0000259" key="6">
    <source>
        <dbReference type="PROSITE" id="PS50123"/>
    </source>
</evidence>
<dbReference type="InterPro" id="IPR022641">
    <property type="entry name" value="CheR_N"/>
</dbReference>
<dbReference type="GO" id="GO:0032259">
    <property type="term" value="P:methylation"/>
    <property type="evidence" value="ECO:0007669"/>
    <property type="project" value="UniProtKB-KW"/>
</dbReference>
<dbReference type="InterPro" id="IPR029063">
    <property type="entry name" value="SAM-dependent_MTases_sf"/>
</dbReference>
<dbReference type="InterPro" id="IPR050903">
    <property type="entry name" value="Bact_Chemotaxis_MeTrfase"/>
</dbReference>
<dbReference type="InterPro" id="IPR036804">
    <property type="entry name" value="CheR_N_sf"/>
</dbReference>
<name>A0A9J6RGQ2_9GAMM</name>
<dbReference type="Pfam" id="PF01739">
    <property type="entry name" value="CheR"/>
    <property type="match status" value="1"/>
</dbReference>
<accession>A0A9J6RGQ2</accession>
<dbReference type="Pfam" id="PF03705">
    <property type="entry name" value="CheR_N"/>
    <property type="match status" value="1"/>
</dbReference>
<dbReference type="SUPFAM" id="SSF47757">
    <property type="entry name" value="Chemotaxis receptor methyltransferase CheR, N-terminal domain"/>
    <property type="match status" value="1"/>
</dbReference>